<dbReference type="Proteomes" id="UP000571701">
    <property type="component" value="Unassembled WGS sequence"/>
</dbReference>
<name>A0A7W2IUQ6_9VIBR</name>
<dbReference type="SUPFAM" id="SSF56935">
    <property type="entry name" value="Porins"/>
    <property type="match status" value="1"/>
</dbReference>
<dbReference type="Gene3D" id="2.40.160.10">
    <property type="entry name" value="Porin"/>
    <property type="match status" value="1"/>
</dbReference>
<proteinExistence type="predicted"/>
<dbReference type="EMBL" id="JACFYF010000011">
    <property type="protein sequence ID" value="MBA5763836.1"/>
    <property type="molecule type" value="Genomic_DNA"/>
</dbReference>
<gene>
    <name evidence="1" type="ORF">H2O73_15835</name>
</gene>
<organism evidence="1 2">
    <name type="scientific">Vibrio marinisediminis</name>
    <dbReference type="NCBI Taxonomy" id="2758441"/>
    <lineage>
        <taxon>Bacteria</taxon>
        <taxon>Pseudomonadati</taxon>
        <taxon>Pseudomonadota</taxon>
        <taxon>Gammaproteobacteria</taxon>
        <taxon>Vibrionales</taxon>
        <taxon>Vibrionaceae</taxon>
        <taxon>Vibrio</taxon>
    </lineage>
</organism>
<sequence length="364" mass="41966">MKSWIPLLLGATFVTPYAVASIDMGEYATLSGFGSTSWAKSDNAMPLLIHREIDDNDCFDCDTTFGLQLDLYYDNVRASAQLVKRPQDNWSDPELEWTYLAYNLENWTFQIGRLRAPLFLYSEYYYVGQAYTPSRPPTEVYSSILGITYYEGGSITWTQDLGEEYTLSITPFAGIKDSKDIKLSDSTFLELETDEMYGLNMVFSSNNYRWNFAYLNSEYDQRVTLYNHVVDTPSGPIVLPSVVEEEKDIRIELFSIGAEYEFDNLTLTAEAQKSDRSTSWYAMVANRYDNWTPYLTFAQQYDENDKLEADSLFLGARYDVYYNVSINAEWQYFSNKQTLVNGAFVEEPADKHANLFTVMLNFVF</sequence>
<evidence type="ECO:0000313" key="1">
    <source>
        <dbReference type="EMBL" id="MBA5763836.1"/>
    </source>
</evidence>
<protein>
    <submittedName>
        <fullName evidence="1">Sulfate ABC transporter permease</fullName>
    </submittedName>
</protein>
<dbReference type="AlphaFoldDB" id="A0A7W2IUQ6"/>
<evidence type="ECO:0000313" key="2">
    <source>
        <dbReference type="Proteomes" id="UP000571701"/>
    </source>
</evidence>
<keyword evidence="2" id="KW-1185">Reference proteome</keyword>
<reference evidence="1 2" key="1">
    <citation type="submission" date="2020-07" db="EMBL/GenBank/DDBJ databases">
        <title>Vibrio marinisediminis sp. nov., isolated from marine sediment.</title>
        <authorList>
            <person name="Ji X."/>
        </authorList>
    </citation>
    <scope>NUCLEOTIDE SEQUENCE [LARGE SCALE GENOMIC DNA]</scope>
    <source>
        <strain evidence="1 2">404</strain>
    </source>
</reference>
<accession>A0A7W2IUQ6</accession>
<dbReference type="RefSeq" id="WP_182109887.1">
    <property type="nucleotide sequence ID" value="NZ_JACFYF010000011.1"/>
</dbReference>
<dbReference type="InterPro" id="IPR023614">
    <property type="entry name" value="Porin_dom_sf"/>
</dbReference>
<comment type="caution">
    <text evidence="1">The sequence shown here is derived from an EMBL/GenBank/DDBJ whole genome shotgun (WGS) entry which is preliminary data.</text>
</comment>